<dbReference type="GO" id="GO:0042597">
    <property type="term" value="C:periplasmic space"/>
    <property type="evidence" value="ECO:0007669"/>
    <property type="project" value="UniProtKB-SubCell"/>
</dbReference>
<keyword evidence="4" id="KW-0456">Lyase</keyword>
<keyword evidence="2" id="KW-0732">Signal</keyword>
<dbReference type="GO" id="GO:0016829">
    <property type="term" value="F:lyase activity"/>
    <property type="evidence" value="ECO:0007669"/>
    <property type="project" value="UniProtKB-KW"/>
</dbReference>
<reference evidence="7" key="1">
    <citation type="submission" date="2015-06" db="EMBL/GenBank/DDBJ databases">
        <authorList>
            <person name="Liu B."/>
            <person name="Wang J."/>
            <person name="Zhu Y."/>
            <person name="Liu G."/>
            <person name="Chen Q."/>
            <person name="Zheng C."/>
            <person name="Che J."/>
            <person name="Ge C."/>
            <person name="Shi H."/>
            <person name="Pan Z."/>
            <person name="Liu X."/>
        </authorList>
    </citation>
    <scope>NUCLEOTIDE SEQUENCE [LARGE SCALE GENOMIC DNA]</scope>
    <source>
        <strain evidence="7">DSM 16346</strain>
    </source>
</reference>
<dbReference type="Proteomes" id="UP000035996">
    <property type="component" value="Unassembled WGS sequence"/>
</dbReference>
<keyword evidence="3" id="KW-0574">Periplasm</keyword>
<dbReference type="Pfam" id="PF07940">
    <property type="entry name" value="Hepar_II_III_C"/>
    <property type="match status" value="1"/>
</dbReference>
<evidence type="ECO:0000313" key="7">
    <source>
        <dbReference type="EMBL" id="KMM38318.1"/>
    </source>
</evidence>
<dbReference type="InterPro" id="IPR008929">
    <property type="entry name" value="Chondroitin_lyas"/>
</dbReference>
<dbReference type="SUPFAM" id="SSF48230">
    <property type="entry name" value="Chondroitin AC/alginate lyase"/>
    <property type="match status" value="1"/>
</dbReference>
<dbReference type="STRING" id="157733.AB986_03125"/>
<keyword evidence="8" id="KW-1185">Reference proteome</keyword>
<evidence type="ECO:0000256" key="3">
    <source>
        <dbReference type="ARBA" id="ARBA00022764"/>
    </source>
</evidence>
<comment type="subcellular location">
    <subcellularLocation>
        <location evidence="1">Periplasm</location>
    </subcellularLocation>
</comment>
<dbReference type="EMBL" id="LELK01000001">
    <property type="protein sequence ID" value="KMM38318.1"/>
    <property type="molecule type" value="Genomic_DNA"/>
</dbReference>
<organism evidence="7 8">
    <name type="scientific">Guptibacillus hwajinpoensis</name>
    <dbReference type="NCBI Taxonomy" id="208199"/>
    <lineage>
        <taxon>Bacteria</taxon>
        <taxon>Bacillati</taxon>
        <taxon>Bacillota</taxon>
        <taxon>Bacilli</taxon>
        <taxon>Bacillales</taxon>
        <taxon>Guptibacillaceae</taxon>
        <taxon>Guptibacillus</taxon>
    </lineage>
</organism>
<evidence type="ECO:0000313" key="8">
    <source>
        <dbReference type="Proteomes" id="UP000035996"/>
    </source>
</evidence>
<sequence length="693" mass="79669">MSSRLSDTIYLNAQHEETLHAKKKLIAEADEALQIPFRPSKTDIADWGHYFHCPYDGAALNFSWTNNKKFDCPSCRRVFEDSPFLGGWMGIAHGKLGEAVKHLSFAYAATKRDDYLLKANKILLDYAECYPHYRTHGKIPYNGPGKLFAQTLDEANWMINLCYAYHIGKEHFTKEELELVNNQLFLDAATFLSIWKEQQIHNHAVHITVAICMIGSILGNDHLIEQGFNGDYGLKNQISKGVLEDGLWYEGSFSYHFYTLESIVQLAHITDDTRLWSFPEIKKMFDTPLLFIDNEGLLPSLNDSSSYISLSKYAHLYEFAFSSYGEEQYQMILRSLYSMQPSKFKPVPRDSYSLFFINQFVLNDSNCIVPSRKNNQNKTLTSSSSLTKISCENGWQVFQKHAPFGGEHDHLDQLGLSLSLKNKPFIRDPGTTRYSVPVHYDWFKHTYSHNTISINGSDQPPADGKRIKAEQCEWGSWVESVVDWKSDSYLFQNLIQLPESMSSWDVESYKDCFIQRLNAITDRLFLDIVTVNVPEKREVDLLYHVNGQILDTQNWETSQAKLSKLNQDLFNNKREMMTNGSAFLQWKANEETVNQHSWCSSKTMLYLANTPDNPPVSNRATFIQRSEPHQSITYINVFQMATDLPNREVENIEVIQSESEIKILVSTHSSICGEFRLTKGKNHHLSTLSYYSS</sequence>
<dbReference type="InterPro" id="IPR008397">
    <property type="entry name" value="Alginate_lyase_dom"/>
</dbReference>
<protein>
    <submittedName>
        <fullName evidence="7">Uncharacterized protein</fullName>
    </submittedName>
</protein>
<gene>
    <name evidence="7" type="ORF">AB986_03125</name>
</gene>
<evidence type="ECO:0000259" key="5">
    <source>
        <dbReference type="Pfam" id="PF05426"/>
    </source>
</evidence>
<dbReference type="Gene3D" id="1.50.10.100">
    <property type="entry name" value="Chondroitin AC/alginate lyase"/>
    <property type="match status" value="1"/>
</dbReference>
<comment type="caution">
    <text evidence="7">The sequence shown here is derived from an EMBL/GenBank/DDBJ whole genome shotgun (WGS) entry which is preliminary data.</text>
</comment>
<feature type="domain" description="Heparinase II/III-like C-terminal" evidence="6">
    <location>
        <begin position="393"/>
        <end position="466"/>
    </location>
</feature>
<dbReference type="OrthoDB" id="9772435at2"/>
<dbReference type="AlphaFoldDB" id="A0A0J6CYZ4"/>
<accession>A0A0J6CYZ4</accession>
<dbReference type="PANTHER" id="PTHR39210">
    <property type="entry name" value="HEPARIN-SULFATE LYASE"/>
    <property type="match status" value="1"/>
</dbReference>
<proteinExistence type="predicted"/>
<dbReference type="Pfam" id="PF05426">
    <property type="entry name" value="Alginate_lyase"/>
    <property type="match status" value="1"/>
</dbReference>
<feature type="domain" description="Alginate lyase" evidence="5">
    <location>
        <begin position="96"/>
        <end position="276"/>
    </location>
</feature>
<evidence type="ECO:0000259" key="6">
    <source>
        <dbReference type="Pfam" id="PF07940"/>
    </source>
</evidence>
<dbReference type="InterPro" id="IPR012480">
    <property type="entry name" value="Hepar_II_III_C"/>
</dbReference>
<dbReference type="PANTHER" id="PTHR39210:SF1">
    <property type="entry name" value="HEPARIN-SULFATE LYASE"/>
    <property type="match status" value="1"/>
</dbReference>
<evidence type="ECO:0000256" key="4">
    <source>
        <dbReference type="ARBA" id="ARBA00023239"/>
    </source>
</evidence>
<dbReference type="RefSeq" id="WP_048309429.1">
    <property type="nucleotide sequence ID" value="NZ_CP119526.1"/>
</dbReference>
<evidence type="ECO:0000256" key="2">
    <source>
        <dbReference type="ARBA" id="ARBA00022729"/>
    </source>
</evidence>
<evidence type="ECO:0000256" key="1">
    <source>
        <dbReference type="ARBA" id="ARBA00004418"/>
    </source>
</evidence>
<dbReference type="Gene3D" id="2.70.98.70">
    <property type="match status" value="1"/>
</dbReference>
<name>A0A0J6CYZ4_9BACL</name>